<proteinExistence type="inferred from homology"/>
<dbReference type="eggNOG" id="ENOG502RXG9">
    <property type="taxonomic scope" value="Eukaryota"/>
</dbReference>
<protein>
    <recommendedName>
        <fullName evidence="5">Mitochondrial cardiolipin hydrolase</fullName>
    </recommendedName>
    <alternativeName>
        <fullName evidence="6">Mitochondrial phospholipase</fullName>
    </alternativeName>
</protein>
<dbReference type="Pfam" id="PF13091">
    <property type="entry name" value="PLDc_2"/>
    <property type="match status" value="1"/>
</dbReference>
<dbReference type="STRING" id="126957.T1JLA2"/>
<dbReference type="PANTHER" id="PTHR43856">
    <property type="entry name" value="CARDIOLIPIN HYDROLASE"/>
    <property type="match status" value="1"/>
</dbReference>
<dbReference type="Gene3D" id="3.30.870.10">
    <property type="entry name" value="Endonuclease Chain A"/>
    <property type="match status" value="1"/>
</dbReference>
<name>T1JLA2_STRMM</name>
<dbReference type="Proteomes" id="UP000014500">
    <property type="component" value="Unassembled WGS sequence"/>
</dbReference>
<dbReference type="OMA" id="RIWEEFD"/>
<evidence type="ECO:0000259" key="7">
    <source>
        <dbReference type="PROSITE" id="PS50035"/>
    </source>
</evidence>
<dbReference type="PhylomeDB" id="T1JLA2"/>
<dbReference type="EMBL" id="JH431789">
    <property type="status" value="NOT_ANNOTATED_CDS"/>
    <property type="molecule type" value="Genomic_DNA"/>
</dbReference>
<dbReference type="GO" id="GO:0016042">
    <property type="term" value="P:lipid catabolic process"/>
    <property type="evidence" value="ECO:0007669"/>
    <property type="project" value="UniProtKB-KW"/>
</dbReference>
<keyword evidence="9" id="KW-1185">Reference proteome</keyword>
<evidence type="ECO:0000313" key="8">
    <source>
        <dbReference type="EnsemblMetazoa" id="SMAR014632-PA"/>
    </source>
</evidence>
<dbReference type="InterPro" id="IPR025202">
    <property type="entry name" value="PLD-like_dom"/>
</dbReference>
<dbReference type="PANTHER" id="PTHR43856:SF1">
    <property type="entry name" value="MITOCHONDRIAL CARDIOLIPIN HYDROLASE"/>
    <property type="match status" value="1"/>
</dbReference>
<evidence type="ECO:0000256" key="2">
    <source>
        <dbReference type="ARBA" id="ARBA00022963"/>
    </source>
</evidence>
<dbReference type="HOGENOM" id="CLU_080814_0_1_1"/>
<dbReference type="SUPFAM" id="SSF56024">
    <property type="entry name" value="Phospholipase D/nuclease"/>
    <property type="match status" value="1"/>
</dbReference>
<accession>T1JLA2</accession>
<dbReference type="EnsemblMetazoa" id="SMAR014632-RA">
    <property type="protein sequence ID" value="SMAR014632-PA"/>
    <property type="gene ID" value="SMAR014632"/>
</dbReference>
<dbReference type="GO" id="GO:0034587">
    <property type="term" value="P:piRNA processing"/>
    <property type="evidence" value="ECO:0007669"/>
    <property type="project" value="TreeGrafter"/>
</dbReference>
<evidence type="ECO:0000313" key="9">
    <source>
        <dbReference type="Proteomes" id="UP000014500"/>
    </source>
</evidence>
<evidence type="ECO:0000256" key="6">
    <source>
        <dbReference type="ARBA" id="ARBA00043167"/>
    </source>
</evidence>
<dbReference type="AlphaFoldDB" id="T1JLA2"/>
<dbReference type="SMART" id="SM00155">
    <property type="entry name" value="PLDc"/>
    <property type="match status" value="1"/>
</dbReference>
<evidence type="ECO:0000256" key="3">
    <source>
        <dbReference type="ARBA" id="ARBA00023098"/>
    </source>
</evidence>
<evidence type="ECO:0000256" key="4">
    <source>
        <dbReference type="ARBA" id="ARBA00038012"/>
    </source>
</evidence>
<reference evidence="9" key="1">
    <citation type="submission" date="2011-05" db="EMBL/GenBank/DDBJ databases">
        <authorList>
            <person name="Richards S.R."/>
            <person name="Qu J."/>
            <person name="Jiang H."/>
            <person name="Jhangiani S.N."/>
            <person name="Agravi P."/>
            <person name="Goodspeed R."/>
            <person name="Gross S."/>
            <person name="Mandapat C."/>
            <person name="Jackson L."/>
            <person name="Mathew T."/>
            <person name="Pu L."/>
            <person name="Thornton R."/>
            <person name="Saada N."/>
            <person name="Wilczek-Boney K.B."/>
            <person name="Lee S."/>
            <person name="Kovar C."/>
            <person name="Wu Y."/>
            <person name="Scherer S.E."/>
            <person name="Worley K.C."/>
            <person name="Muzny D.M."/>
            <person name="Gibbs R."/>
        </authorList>
    </citation>
    <scope>NUCLEOTIDE SEQUENCE</scope>
    <source>
        <strain evidence="9">Brora</strain>
    </source>
</reference>
<keyword evidence="1" id="KW-0378">Hydrolase</keyword>
<keyword evidence="2" id="KW-0442">Lipid degradation</keyword>
<dbReference type="GO" id="GO:0005739">
    <property type="term" value="C:mitochondrion"/>
    <property type="evidence" value="ECO:0007669"/>
    <property type="project" value="TreeGrafter"/>
</dbReference>
<dbReference type="PROSITE" id="PS50035">
    <property type="entry name" value="PLD"/>
    <property type="match status" value="1"/>
</dbReference>
<feature type="domain" description="PLD phosphodiesterase" evidence="7">
    <location>
        <begin position="142"/>
        <end position="169"/>
    </location>
</feature>
<keyword evidence="3" id="KW-0443">Lipid metabolism</keyword>
<comment type="similarity">
    <text evidence="4">Belongs to the phospholipase D family. MitoPLD/Zucchini subfamily.</text>
</comment>
<dbReference type="GO" id="GO:0016891">
    <property type="term" value="F:RNA endonuclease activity producing 5'-phosphomonoesters, hydrolytic mechanism"/>
    <property type="evidence" value="ECO:0007669"/>
    <property type="project" value="TreeGrafter"/>
</dbReference>
<organism evidence="8 9">
    <name type="scientific">Strigamia maritima</name>
    <name type="common">European centipede</name>
    <name type="synonym">Geophilus maritimus</name>
    <dbReference type="NCBI Taxonomy" id="126957"/>
    <lineage>
        <taxon>Eukaryota</taxon>
        <taxon>Metazoa</taxon>
        <taxon>Ecdysozoa</taxon>
        <taxon>Arthropoda</taxon>
        <taxon>Myriapoda</taxon>
        <taxon>Chilopoda</taxon>
        <taxon>Pleurostigmophora</taxon>
        <taxon>Geophilomorpha</taxon>
        <taxon>Linotaeniidae</taxon>
        <taxon>Strigamia</taxon>
    </lineage>
</organism>
<evidence type="ECO:0000256" key="1">
    <source>
        <dbReference type="ARBA" id="ARBA00022801"/>
    </source>
</evidence>
<sequence>MMAYFQRIPLVAAVGISLVTCEVVYYAIRKWRNAQKAAPVAVDLNEVIFFPDSSVVSKTENFENDGANSLCRLVRHLSTAERTLDLCLYIFSCTYLCKAVEKVHNKGARVRVIIDESQRESSGSQISFLRAKGILVRTSKLSPYLMHHKFAVVDGKILINGSLNWTRQAVVGNRENVLVTNNANVVGQYLEEFEKLWRLYDPKTV</sequence>
<dbReference type="InterPro" id="IPR051406">
    <property type="entry name" value="PLD_domain"/>
</dbReference>
<dbReference type="CDD" id="cd09171">
    <property type="entry name" value="PLDc_vPLD6_like"/>
    <property type="match status" value="1"/>
</dbReference>
<evidence type="ECO:0000256" key="5">
    <source>
        <dbReference type="ARBA" id="ARBA00040549"/>
    </source>
</evidence>
<reference evidence="8" key="2">
    <citation type="submission" date="2015-02" db="UniProtKB">
        <authorList>
            <consortium name="EnsemblMetazoa"/>
        </authorList>
    </citation>
    <scope>IDENTIFICATION</scope>
</reference>
<dbReference type="InterPro" id="IPR001736">
    <property type="entry name" value="PLipase_D/transphosphatidylase"/>
</dbReference>